<dbReference type="PANTHER" id="PTHR47306">
    <property type="entry name" value="SI:CH211-178J18.4-RELATED"/>
    <property type="match status" value="1"/>
</dbReference>
<evidence type="ECO:0000256" key="1">
    <source>
        <dbReference type="SAM" id="MobiDB-lite"/>
    </source>
</evidence>
<keyword evidence="4" id="KW-1185">Reference proteome</keyword>
<feature type="region of interest" description="Disordered" evidence="1">
    <location>
        <begin position="491"/>
        <end position="512"/>
    </location>
</feature>
<sequence>MKNSPPEAIAAELENAKRGSRELLKEGRVFSYAILRQIMDDADPCSRLIEELRHRNLFVSGVPLSLPNANVVARLSSPSRTTQSSDTKTSGSDETEKSAAVSSDEMYQREAFVKSKNLTRQHMETMGLYKKHSLDYPLLRDFGNYLEKELYNENFKQEVENVSRYLYYVDSLAPSLEFVRNREKLREYLRRLSEAKLKKQTQLNYLKSLKRFLLYHTVNTNLRQDDQDLHAECKHFIEYIGSVQKSCSKLVSKEITQKRHNMLIEKNQITTTDCWALLKAAKKDFELVIGKLLKDRTLILDKSELTLVVYYLEAILILKHLQRPGVVEHMTVQEWIARTSSGTNTVIGVKEHKTGAQEVASFVLSEEEERWFHIFYTLVRPQLKNSKKRKRGQDENDIDGEENFFLSTSGKGIYNASNDLNRLHSRYGIKPVTSQMARRVFETATKDLTDSEKSLVADYLSHSTATAEKHYRIKQVDHLLRASQLLAKLAGDSSSQSAEEGSSHASHSAVCSAGAHQQSNERLIMSHPVTVDGQVPDLSVRKRVSTRCHRKLFERCVKTCMKLRLKHVHCE</sequence>
<evidence type="ECO:0000313" key="3">
    <source>
        <dbReference type="EMBL" id="KAG7472968.1"/>
    </source>
</evidence>
<evidence type="ECO:0000313" key="4">
    <source>
        <dbReference type="Proteomes" id="UP000693946"/>
    </source>
</evidence>
<organism evidence="3 4">
    <name type="scientific">Solea senegalensis</name>
    <name type="common">Senegalese sole</name>
    <dbReference type="NCBI Taxonomy" id="28829"/>
    <lineage>
        <taxon>Eukaryota</taxon>
        <taxon>Metazoa</taxon>
        <taxon>Chordata</taxon>
        <taxon>Craniata</taxon>
        <taxon>Vertebrata</taxon>
        <taxon>Euteleostomi</taxon>
        <taxon>Actinopterygii</taxon>
        <taxon>Neopterygii</taxon>
        <taxon>Teleostei</taxon>
        <taxon>Neoteleostei</taxon>
        <taxon>Acanthomorphata</taxon>
        <taxon>Carangaria</taxon>
        <taxon>Pleuronectiformes</taxon>
        <taxon>Pleuronectoidei</taxon>
        <taxon>Soleidae</taxon>
        <taxon>Solea</taxon>
    </lineage>
</organism>
<reference evidence="3 4" key="1">
    <citation type="journal article" date="2021" name="Sci. Rep.">
        <title>Chromosome anchoring in Senegalese sole (Solea senegalensis) reveals sex-associated markers and genome rearrangements in flatfish.</title>
        <authorList>
            <person name="Guerrero-Cozar I."/>
            <person name="Gomez-Garrido J."/>
            <person name="Berbel C."/>
            <person name="Martinez-Blanch J.F."/>
            <person name="Alioto T."/>
            <person name="Claros M.G."/>
            <person name="Gagnaire P.A."/>
            <person name="Manchado M."/>
        </authorList>
    </citation>
    <scope>NUCLEOTIDE SEQUENCE [LARGE SCALE GENOMIC DNA]</scope>
    <source>
        <strain evidence="3">Sse05_10M</strain>
    </source>
</reference>
<dbReference type="AlphaFoldDB" id="A0AAV6PQG0"/>
<feature type="compositionally biased region" description="Polar residues" evidence="1">
    <location>
        <begin position="76"/>
        <end position="92"/>
    </location>
</feature>
<dbReference type="EMBL" id="JAGKHQ010000119">
    <property type="protein sequence ID" value="KAG7472968.1"/>
    <property type="molecule type" value="Genomic_DNA"/>
</dbReference>
<proteinExistence type="predicted"/>
<feature type="domain" description="Core-binding (CB)" evidence="2">
    <location>
        <begin position="133"/>
        <end position="217"/>
    </location>
</feature>
<dbReference type="PANTHER" id="PTHR47306:SF2">
    <property type="entry name" value="CORE-BINDING (CB) DOMAIN-CONTAINING PROTEIN"/>
    <property type="match status" value="1"/>
</dbReference>
<comment type="caution">
    <text evidence="3">The sequence shown here is derived from an EMBL/GenBank/DDBJ whole genome shotgun (WGS) entry which is preliminary data.</text>
</comment>
<protein>
    <recommendedName>
        <fullName evidence="2">Core-binding (CB) domain-containing protein</fullName>
    </recommendedName>
</protein>
<feature type="region of interest" description="Disordered" evidence="1">
    <location>
        <begin position="75"/>
        <end position="104"/>
    </location>
</feature>
<evidence type="ECO:0000259" key="2">
    <source>
        <dbReference type="PROSITE" id="PS51900"/>
    </source>
</evidence>
<dbReference type="Proteomes" id="UP000693946">
    <property type="component" value="Unassembled WGS sequence"/>
</dbReference>
<name>A0AAV6PQG0_SOLSE</name>
<dbReference type="PROSITE" id="PS51900">
    <property type="entry name" value="CB"/>
    <property type="match status" value="1"/>
</dbReference>
<dbReference type="InterPro" id="IPR044068">
    <property type="entry name" value="CB"/>
</dbReference>
<gene>
    <name evidence="3" type="ORF">JOB18_017315</name>
</gene>
<accession>A0AAV6PQG0</accession>